<comment type="similarity">
    <text evidence="1">Belongs to the bacterial ribosomal protein bL9 family.</text>
</comment>
<dbReference type="EMBL" id="MHWZ01000014">
    <property type="protein sequence ID" value="OHB17715.1"/>
    <property type="molecule type" value="Genomic_DNA"/>
</dbReference>
<evidence type="ECO:0000313" key="8">
    <source>
        <dbReference type="Proteomes" id="UP000176868"/>
    </source>
</evidence>
<dbReference type="Gene3D" id="3.40.5.10">
    <property type="entry name" value="Ribosomal protein L9, N-terminal domain"/>
    <property type="match status" value="1"/>
</dbReference>
<dbReference type="PROSITE" id="PS00651">
    <property type="entry name" value="RIBOSOMAL_L9"/>
    <property type="match status" value="1"/>
</dbReference>
<feature type="compositionally biased region" description="Basic and acidic residues" evidence="5">
    <location>
        <begin position="51"/>
        <end position="83"/>
    </location>
</feature>
<reference evidence="7 8" key="1">
    <citation type="journal article" date="2016" name="Nat. Commun.">
        <title>Thousands of microbial genomes shed light on interconnected biogeochemical processes in an aquifer system.</title>
        <authorList>
            <person name="Anantharaman K."/>
            <person name="Brown C.T."/>
            <person name="Hug L.A."/>
            <person name="Sharon I."/>
            <person name="Castelle C.J."/>
            <person name="Probst A.J."/>
            <person name="Thomas B.C."/>
            <person name="Singh A."/>
            <person name="Wilkins M.J."/>
            <person name="Karaoz U."/>
            <person name="Brodie E.L."/>
            <person name="Williams K.H."/>
            <person name="Hubbard S.S."/>
            <person name="Banfield J.F."/>
        </authorList>
    </citation>
    <scope>NUCLEOTIDE SEQUENCE [LARGE SCALE GENOMIC DNA]</scope>
</reference>
<dbReference type="GO" id="GO:1990904">
    <property type="term" value="C:ribonucleoprotein complex"/>
    <property type="evidence" value="ECO:0007669"/>
    <property type="project" value="UniProtKB-KW"/>
</dbReference>
<organism evidence="7 8">
    <name type="scientific">Candidatus Zambryskibacteria bacterium RIFOXYD2_FULL_43_10</name>
    <dbReference type="NCBI Taxonomy" id="1802782"/>
    <lineage>
        <taxon>Bacteria</taxon>
        <taxon>Candidatus Zambryskiibacteriota</taxon>
    </lineage>
</organism>
<evidence type="ECO:0000256" key="1">
    <source>
        <dbReference type="ARBA" id="ARBA00010605"/>
    </source>
</evidence>
<dbReference type="InterPro" id="IPR036935">
    <property type="entry name" value="Ribosomal_bL9_N_sf"/>
</dbReference>
<dbReference type="STRING" id="1802782.A2544_00815"/>
<dbReference type="InterPro" id="IPR020594">
    <property type="entry name" value="Ribosomal_bL9_bac/chp"/>
</dbReference>
<dbReference type="SUPFAM" id="SSF55658">
    <property type="entry name" value="L9 N-domain-like"/>
    <property type="match status" value="1"/>
</dbReference>
<dbReference type="InterPro" id="IPR000244">
    <property type="entry name" value="Ribosomal_bL9"/>
</dbReference>
<dbReference type="NCBIfam" id="TIGR00158">
    <property type="entry name" value="L9"/>
    <property type="match status" value="1"/>
</dbReference>
<dbReference type="GO" id="GO:0006412">
    <property type="term" value="P:translation"/>
    <property type="evidence" value="ECO:0007669"/>
    <property type="project" value="InterPro"/>
</dbReference>
<evidence type="ECO:0000256" key="4">
    <source>
        <dbReference type="ARBA" id="ARBA00035292"/>
    </source>
</evidence>
<comment type="caution">
    <text evidence="7">The sequence shown here is derived from an EMBL/GenBank/DDBJ whole genome shotgun (WGS) entry which is preliminary data.</text>
</comment>
<sequence>MKVILLKDVKGVGKRFEEKSVSDGYAMNFLIPKKLAVPVSPASLNIVKQMKERSEKKRMEEEKEKNEKLSKRQEKHEALERFRQAGLAKESLGGDNM</sequence>
<evidence type="ECO:0000256" key="2">
    <source>
        <dbReference type="ARBA" id="ARBA00022980"/>
    </source>
</evidence>
<dbReference type="Pfam" id="PF01281">
    <property type="entry name" value="Ribosomal_L9_N"/>
    <property type="match status" value="1"/>
</dbReference>
<dbReference type="GO" id="GO:0003735">
    <property type="term" value="F:structural constituent of ribosome"/>
    <property type="evidence" value="ECO:0007669"/>
    <property type="project" value="InterPro"/>
</dbReference>
<evidence type="ECO:0000259" key="6">
    <source>
        <dbReference type="PROSITE" id="PS00651"/>
    </source>
</evidence>
<feature type="domain" description="Ribosomal protein L9" evidence="6">
    <location>
        <begin position="13"/>
        <end position="40"/>
    </location>
</feature>
<gene>
    <name evidence="7" type="ORF">A2544_00815</name>
</gene>
<dbReference type="Proteomes" id="UP000176868">
    <property type="component" value="Unassembled WGS sequence"/>
</dbReference>
<dbReference type="GO" id="GO:0005840">
    <property type="term" value="C:ribosome"/>
    <property type="evidence" value="ECO:0007669"/>
    <property type="project" value="UniProtKB-KW"/>
</dbReference>
<dbReference type="AlphaFoldDB" id="A0A1G2V817"/>
<keyword evidence="2 7" id="KW-0689">Ribosomal protein</keyword>
<dbReference type="InterPro" id="IPR020070">
    <property type="entry name" value="Ribosomal_bL9_N"/>
</dbReference>
<protein>
    <recommendedName>
        <fullName evidence="4">Large ribosomal subunit protein bL9</fullName>
    </recommendedName>
</protein>
<dbReference type="PANTHER" id="PTHR21368">
    <property type="entry name" value="50S RIBOSOMAL PROTEIN L9"/>
    <property type="match status" value="1"/>
</dbReference>
<accession>A0A1G2V817</accession>
<feature type="region of interest" description="Disordered" evidence="5">
    <location>
        <begin position="51"/>
        <end position="97"/>
    </location>
</feature>
<keyword evidence="3" id="KW-0687">Ribonucleoprotein</keyword>
<evidence type="ECO:0000256" key="3">
    <source>
        <dbReference type="ARBA" id="ARBA00023274"/>
    </source>
</evidence>
<dbReference type="InterPro" id="IPR009027">
    <property type="entry name" value="Ribosomal_bL9/RNase_H1_N"/>
</dbReference>
<proteinExistence type="inferred from homology"/>
<name>A0A1G2V817_9BACT</name>
<evidence type="ECO:0000313" key="7">
    <source>
        <dbReference type="EMBL" id="OHB17715.1"/>
    </source>
</evidence>
<evidence type="ECO:0000256" key="5">
    <source>
        <dbReference type="SAM" id="MobiDB-lite"/>
    </source>
</evidence>